<accession>A0ABV6NBZ5</accession>
<protein>
    <submittedName>
        <fullName evidence="2">DinB family protein</fullName>
    </submittedName>
</protein>
<organism evidence="2 3">
    <name type="scientific">Halalkalibacter alkalisediminis</name>
    <dbReference type="NCBI Taxonomy" id="935616"/>
    <lineage>
        <taxon>Bacteria</taxon>
        <taxon>Bacillati</taxon>
        <taxon>Bacillota</taxon>
        <taxon>Bacilli</taxon>
        <taxon>Bacillales</taxon>
        <taxon>Bacillaceae</taxon>
        <taxon>Halalkalibacter</taxon>
    </lineage>
</organism>
<dbReference type="InterPro" id="IPR024775">
    <property type="entry name" value="DinB-like"/>
</dbReference>
<evidence type="ECO:0000313" key="3">
    <source>
        <dbReference type="Proteomes" id="UP001589833"/>
    </source>
</evidence>
<name>A0ABV6NBZ5_9BACI</name>
<proteinExistence type="predicted"/>
<sequence>MAIKAFSFARFANISSIQSASPEQLDLVPEDFNNSIRWNAGHILAISESLLKHSERYVPVLPPAYKDFFFMGTSPKDWKEDPPSIEDILVMSAKQVESIQKLFENDAHSPLKQPFELKGHTFDNLTEIISFITFHEGLHLGAIRTLLKATSSFSNQ</sequence>
<dbReference type="EMBL" id="JBHLTR010000004">
    <property type="protein sequence ID" value="MFC0558260.1"/>
    <property type="molecule type" value="Genomic_DNA"/>
</dbReference>
<gene>
    <name evidence="2" type="ORF">ACFFH4_04260</name>
</gene>
<dbReference type="RefSeq" id="WP_273841057.1">
    <property type="nucleotide sequence ID" value="NZ_JAQQWT010000003.1"/>
</dbReference>
<dbReference type="Proteomes" id="UP001589833">
    <property type="component" value="Unassembled WGS sequence"/>
</dbReference>
<dbReference type="Gene3D" id="1.20.120.450">
    <property type="entry name" value="dinb family like domain"/>
    <property type="match status" value="1"/>
</dbReference>
<dbReference type="SUPFAM" id="SSF109854">
    <property type="entry name" value="DinB/YfiT-like putative metalloenzymes"/>
    <property type="match status" value="1"/>
</dbReference>
<comment type="caution">
    <text evidence="2">The sequence shown here is derived from an EMBL/GenBank/DDBJ whole genome shotgun (WGS) entry which is preliminary data.</text>
</comment>
<evidence type="ECO:0000313" key="2">
    <source>
        <dbReference type="EMBL" id="MFC0558260.1"/>
    </source>
</evidence>
<evidence type="ECO:0000259" key="1">
    <source>
        <dbReference type="Pfam" id="PF12867"/>
    </source>
</evidence>
<dbReference type="Pfam" id="PF12867">
    <property type="entry name" value="DinB_2"/>
    <property type="match status" value="1"/>
</dbReference>
<dbReference type="InterPro" id="IPR034660">
    <property type="entry name" value="DinB/YfiT-like"/>
</dbReference>
<reference evidence="2 3" key="1">
    <citation type="submission" date="2024-09" db="EMBL/GenBank/DDBJ databases">
        <authorList>
            <person name="Sun Q."/>
            <person name="Mori K."/>
        </authorList>
    </citation>
    <scope>NUCLEOTIDE SEQUENCE [LARGE SCALE GENOMIC DNA]</scope>
    <source>
        <strain evidence="2 3">NCAIM B.02301</strain>
    </source>
</reference>
<keyword evidence="3" id="KW-1185">Reference proteome</keyword>
<feature type="domain" description="DinB-like" evidence="1">
    <location>
        <begin position="17"/>
        <end position="143"/>
    </location>
</feature>